<feature type="compositionally biased region" description="Low complexity" evidence="1">
    <location>
        <begin position="365"/>
        <end position="381"/>
    </location>
</feature>
<dbReference type="Proteomes" id="UP001150238">
    <property type="component" value="Unassembled WGS sequence"/>
</dbReference>
<proteinExistence type="predicted"/>
<dbReference type="EMBL" id="JANVFS010000019">
    <property type="protein sequence ID" value="KAJ4477044.1"/>
    <property type="molecule type" value="Genomic_DNA"/>
</dbReference>
<evidence type="ECO:0000313" key="2">
    <source>
        <dbReference type="EMBL" id="KAJ4477044.1"/>
    </source>
</evidence>
<feature type="compositionally biased region" description="Basic residues" evidence="1">
    <location>
        <begin position="492"/>
        <end position="502"/>
    </location>
</feature>
<feature type="region of interest" description="Disordered" evidence="1">
    <location>
        <begin position="208"/>
        <end position="255"/>
    </location>
</feature>
<comment type="caution">
    <text evidence="2">The sequence shown here is derived from an EMBL/GenBank/DDBJ whole genome shotgun (WGS) entry which is preliminary data.</text>
</comment>
<name>A0A9W9DM09_9AGAR</name>
<feature type="compositionally biased region" description="Low complexity" evidence="1">
    <location>
        <begin position="346"/>
        <end position="356"/>
    </location>
</feature>
<accession>A0A9W9DM09</accession>
<protein>
    <submittedName>
        <fullName evidence="2">Uncharacterized protein</fullName>
    </submittedName>
</protein>
<evidence type="ECO:0000256" key="1">
    <source>
        <dbReference type="SAM" id="MobiDB-lite"/>
    </source>
</evidence>
<feature type="region of interest" description="Disordered" evidence="1">
    <location>
        <begin position="314"/>
        <end position="384"/>
    </location>
</feature>
<feature type="region of interest" description="Disordered" evidence="1">
    <location>
        <begin position="478"/>
        <end position="502"/>
    </location>
</feature>
<evidence type="ECO:0000313" key="3">
    <source>
        <dbReference type="Proteomes" id="UP001150238"/>
    </source>
</evidence>
<organism evidence="2 3">
    <name type="scientific">Lentinula lateritia</name>
    <dbReference type="NCBI Taxonomy" id="40482"/>
    <lineage>
        <taxon>Eukaryota</taxon>
        <taxon>Fungi</taxon>
        <taxon>Dikarya</taxon>
        <taxon>Basidiomycota</taxon>
        <taxon>Agaricomycotina</taxon>
        <taxon>Agaricomycetes</taxon>
        <taxon>Agaricomycetidae</taxon>
        <taxon>Agaricales</taxon>
        <taxon>Marasmiineae</taxon>
        <taxon>Omphalotaceae</taxon>
        <taxon>Lentinula</taxon>
    </lineage>
</organism>
<gene>
    <name evidence="2" type="ORF">C8J55DRAFT_561690</name>
</gene>
<reference evidence="2" key="1">
    <citation type="submission" date="2022-08" db="EMBL/GenBank/DDBJ databases">
        <authorList>
            <consortium name="DOE Joint Genome Institute"/>
            <person name="Min B."/>
            <person name="Riley R."/>
            <person name="Sierra-Patev S."/>
            <person name="Naranjo-Ortiz M."/>
            <person name="Looney B."/>
            <person name="Konkel Z."/>
            <person name="Slot J.C."/>
            <person name="Sakamoto Y."/>
            <person name="Steenwyk J.L."/>
            <person name="Rokas A."/>
            <person name="Carro J."/>
            <person name="Camarero S."/>
            <person name="Ferreira P."/>
            <person name="Molpeceres G."/>
            <person name="Ruiz-Duenas F.J."/>
            <person name="Serrano A."/>
            <person name="Henrissat B."/>
            <person name="Drula E."/>
            <person name="Hughes K.W."/>
            <person name="Mata J.L."/>
            <person name="Ishikawa N.K."/>
            <person name="Vargas-Isla R."/>
            <person name="Ushijima S."/>
            <person name="Smith C.A."/>
            <person name="Ahrendt S."/>
            <person name="Andreopoulos W."/>
            <person name="He G."/>
            <person name="Labutti K."/>
            <person name="Lipzen A."/>
            <person name="Ng V."/>
            <person name="Sandor L."/>
            <person name="Barry K."/>
            <person name="Martinez A.T."/>
            <person name="Xiao Y."/>
            <person name="Gibbons J.G."/>
            <person name="Terashima K."/>
            <person name="Hibbett D.S."/>
            <person name="Grigoriev I.V."/>
        </authorList>
    </citation>
    <scope>NUCLEOTIDE SEQUENCE</scope>
    <source>
        <strain evidence="2">Sp2 HRB7682 ss15</strain>
    </source>
</reference>
<dbReference type="AlphaFoldDB" id="A0A9W9DM09"/>
<reference evidence="2" key="2">
    <citation type="journal article" date="2023" name="Proc. Natl. Acad. Sci. U.S.A.">
        <title>A global phylogenomic analysis of the shiitake genus Lentinula.</title>
        <authorList>
            <person name="Sierra-Patev S."/>
            <person name="Min B."/>
            <person name="Naranjo-Ortiz M."/>
            <person name="Looney B."/>
            <person name="Konkel Z."/>
            <person name="Slot J.C."/>
            <person name="Sakamoto Y."/>
            <person name="Steenwyk J.L."/>
            <person name="Rokas A."/>
            <person name="Carro J."/>
            <person name="Camarero S."/>
            <person name="Ferreira P."/>
            <person name="Molpeceres G."/>
            <person name="Ruiz-Duenas F.J."/>
            <person name="Serrano A."/>
            <person name="Henrissat B."/>
            <person name="Drula E."/>
            <person name="Hughes K.W."/>
            <person name="Mata J.L."/>
            <person name="Ishikawa N.K."/>
            <person name="Vargas-Isla R."/>
            <person name="Ushijima S."/>
            <person name="Smith C.A."/>
            <person name="Donoghue J."/>
            <person name="Ahrendt S."/>
            <person name="Andreopoulos W."/>
            <person name="He G."/>
            <person name="LaButti K."/>
            <person name="Lipzen A."/>
            <person name="Ng V."/>
            <person name="Riley R."/>
            <person name="Sandor L."/>
            <person name="Barry K."/>
            <person name="Martinez A.T."/>
            <person name="Xiao Y."/>
            <person name="Gibbons J.G."/>
            <person name="Terashima K."/>
            <person name="Grigoriev I.V."/>
            <person name="Hibbett D."/>
        </authorList>
    </citation>
    <scope>NUCLEOTIDE SEQUENCE</scope>
    <source>
        <strain evidence="2">Sp2 HRB7682 ss15</strain>
    </source>
</reference>
<sequence length="502" mass="55706">MSEYPSSSDSDQDMDYWDCPPKLTQFPVSNARDTPWSIDQFTQASRNRRERCSLQPVSPRRIIELPKIHQISGGFLHEDGLLLYTAEHSSVLRCLEYAKTHWRLPTNVPDKILALAALETFLDPFNPAHWLFWSNEQKNQSAKLVQSHICRRTPTIYHPLSWSILDWKFRLSGIHSKQLPDVLCREPWYDTLVLSTYLKDLPIRGPVLRKRKAHPPTDAQTNTSERTKDTDSVPAKKSQITRARPSRKAASPMNSLLEPETLLLDMSNPDSSLNPARITSVLPDAFNLSQLPRQHANPSASSNDNFSRQSPKILSARLPKRASTSSTTSSPTSSSIALPPPEYSRTRSSSRLSARTLVDDTRDLSPSVSSATTVADSSSATGKQKAVVAPVESEARLIGVIDVKDIASLAETFNDEADAFLPRVTRSRTGATKIEVATSGPQRSLLGRKNRTNNVHPYFSEKAARGLARSSSGAAENLIDSEALVPSPAPRSRSRKAKISRR</sequence>
<feature type="compositionally biased region" description="Low complexity" evidence="1">
    <location>
        <begin position="323"/>
        <end position="335"/>
    </location>
</feature>